<evidence type="ECO:0000313" key="5">
    <source>
        <dbReference type="Proteomes" id="UP000799428"/>
    </source>
</evidence>
<dbReference type="AlphaFoldDB" id="A0A6G1JS82"/>
<dbReference type="OrthoDB" id="62952at2759"/>
<dbReference type="EMBL" id="MU005787">
    <property type="protein sequence ID" value="KAF2703360.1"/>
    <property type="molecule type" value="Genomic_DNA"/>
</dbReference>
<name>A0A6G1JS82_9PLEO</name>
<evidence type="ECO:0000256" key="2">
    <source>
        <dbReference type="SAM" id="MobiDB-lite"/>
    </source>
</evidence>
<dbReference type="Gene3D" id="3.40.50.300">
    <property type="entry name" value="P-loop containing nucleotide triphosphate hydrolases"/>
    <property type="match status" value="1"/>
</dbReference>
<dbReference type="PANTHER" id="PTHR10039:SF10">
    <property type="entry name" value="NACHT DOMAIN-CONTAINING PROTEIN"/>
    <property type="match status" value="1"/>
</dbReference>
<dbReference type="SUPFAM" id="SSF52540">
    <property type="entry name" value="P-loop containing nucleoside triphosphate hydrolases"/>
    <property type="match status" value="1"/>
</dbReference>
<dbReference type="Gene3D" id="1.25.40.20">
    <property type="entry name" value="Ankyrin repeat-containing domain"/>
    <property type="match status" value="1"/>
</dbReference>
<organism evidence="4 5">
    <name type="scientific">Pleomassaria siparia CBS 279.74</name>
    <dbReference type="NCBI Taxonomy" id="1314801"/>
    <lineage>
        <taxon>Eukaryota</taxon>
        <taxon>Fungi</taxon>
        <taxon>Dikarya</taxon>
        <taxon>Ascomycota</taxon>
        <taxon>Pezizomycotina</taxon>
        <taxon>Dothideomycetes</taxon>
        <taxon>Pleosporomycetidae</taxon>
        <taxon>Pleosporales</taxon>
        <taxon>Pleomassariaceae</taxon>
        <taxon>Pleomassaria</taxon>
    </lineage>
</organism>
<keyword evidence="1" id="KW-0677">Repeat</keyword>
<dbReference type="Proteomes" id="UP000799428">
    <property type="component" value="Unassembled WGS sequence"/>
</dbReference>
<dbReference type="Pfam" id="PF24883">
    <property type="entry name" value="NPHP3_N"/>
    <property type="match status" value="1"/>
</dbReference>
<dbReference type="PROSITE" id="PS50837">
    <property type="entry name" value="NACHT"/>
    <property type="match status" value="1"/>
</dbReference>
<reference evidence="4" key="1">
    <citation type="journal article" date="2020" name="Stud. Mycol.">
        <title>101 Dothideomycetes genomes: a test case for predicting lifestyles and emergence of pathogens.</title>
        <authorList>
            <person name="Haridas S."/>
            <person name="Albert R."/>
            <person name="Binder M."/>
            <person name="Bloem J."/>
            <person name="Labutti K."/>
            <person name="Salamov A."/>
            <person name="Andreopoulos B."/>
            <person name="Baker S."/>
            <person name="Barry K."/>
            <person name="Bills G."/>
            <person name="Bluhm B."/>
            <person name="Cannon C."/>
            <person name="Castanera R."/>
            <person name="Culley D."/>
            <person name="Daum C."/>
            <person name="Ezra D."/>
            <person name="Gonzalez J."/>
            <person name="Henrissat B."/>
            <person name="Kuo A."/>
            <person name="Liang C."/>
            <person name="Lipzen A."/>
            <person name="Lutzoni F."/>
            <person name="Magnuson J."/>
            <person name="Mondo S."/>
            <person name="Nolan M."/>
            <person name="Ohm R."/>
            <person name="Pangilinan J."/>
            <person name="Park H.-J."/>
            <person name="Ramirez L."/>
            <person name="Alfaro M."/>
            <person name="Sun H."/>
            <person name="Tritt A."/>
            <person name="Yoshinaga Y."/>
            <person name="Zwiers L.-H."/>
            <person name="Turgeon B."/>
            <person name="Goodwin S."/>
            <person name="Spatafora J."/>
            <person name="Crous P."/>
            <person name="Grigoriev I."/>
        </authorList>
    </citation>
    <scope>NUCLEOTIDE SEQUENCE</scope>
    <source>
        <strain evidence="4">CBS 279.74</strain>
    </source>
</reference>
<evidence type="ECO:0000256" key="1">
    <source>
        <dbReference type="ARBA" id="ARBA00022737"/>
    </source>
</evidence>
<dbReference type="PANTHER" id="PTHR10039">
    <property type="entry name" value="AMELOGENIN"/>
    <property type="match status" value="1"/>
</dbReference>
<keyword evidence="5" id="KW-1185">Reference proteome</keyword>
<dbReference type="SUPFAM" id="SSF48403">
    <property type="entry name" value="Ankyrin repeat"/>
    <property type="match status" value="1"/>
</dbReference>
<proteinExistence type="predicted"/>
<dbReference type="InterPro" id="IPR027417">
    <property type="entry name" value="P-loop_NTPase"/>
</dbReference>
<accession>A0A6G1JS82</accession>
<sequence length="1154" mass="130470">MASSTSTRSRSFWRAPSERLRSRFRRKLQHAPVDTSIPPLQNPHAHQNVPSHADLQPTLRADVVSAHSTITGDAGAQIRTDQSSLPPDHLSLSINPSTLDDNTENSIVSSDLWSAAYREAVESLGKDVDVATLLDSSAARLFAELEGIDKGITQQSAFLRGVAYLHSIQVPLERFKLALDLASPLANLDPVASTVFGVVRSVTAIAISFATADLEFAKQIGEMLKQISYIDDCDTLGQRVNKTDIHKELVCVYQKILEFYRAAHEILTQRGRRLAMKMVLETDRLPNIVQDFLAHADTLRKLIEKSTWEIVEDIKSMLYDHEIARWLQSSRMNQQARYHNHLKELRSDEACKFLLTHPDFTHWYNAPDSQLLLVLGEMGCGKTVAMTFIVDELNQRNGCQIPRPKVCYYYCRDDETGQAVNILSGLILALLEQLSGLKKTFYEWYKENQASGILDPAASASKLGEFMELVLATFDRLLFIVIDGLDECDRASRRTLLQVLEKLLKKTPRLKILLSSRPEEEILEQLDQTTRIALESNVDRDNVIVRHTVQEQLSYLSDDVRELVIGTLSRLAQGSAIWTKMTVELIEVRQIKALAPMRLFLENMSLPGQLSELYTTLLSRNSSNDPENAELAALALKLLAAACRPLSIQELAWAVALAAAQHEINTIAALAQLVDHQRVMSLIYPFITRVDFADLRKRQVRLVHQSVKEFVIRDWSYLKGFDTSTGSSQAIAPRIESLEAFMLDICIKYLLLQEVGTVPLFSDEQIAIDELPQEVDLFSDRESFEYNVECTWEVWEEDMTCYDPTERGFGEFFVYASSHWLKHFGATERGPFPRLAKLESLCQAGSMRLHNWIDQNCRPGCAIKARFDFDSELYDPLSITSLYGSDAILRDMLQNSDFDRDNYLPSPAASAADQILQWGDLSKLKILFLEGKLVYQLRNLDFFRLIIKRWSDFAVRHENWEEAFGLVDHVLDVLVNEQWGNALLSTAARAGCLPMIQRLMDRAQHMEELKTELWRDSRPIGEAVLGDHVGAVECLLSETGLEVDLRGLNSRGENLLHMASVHCNPAIFRLLVPRLWMVVHQVDGHGETALIRIVKSDFNLKGRYEAAKMLLSHINADWTAHIANARQEALLLAMQLGDAEMCHLLIFEGSARSI</sequence>
<evidence type="ECO:0000259" key="3">
    <source>
        <dbReference type="PROSITE" id="PS50837"/>
    </source>
</evidence>
<gene>
    <name evidence="4" type="ORF">K504DRAFT_495505</name>
</gene>
<dbReference type="InterPro" id="IPR056884">
    <property type="entry name" value="NPHP3-like_N"/>
</dbReference>
<evidence type="ECO:0000313" key="4">
    <source>
        <dbReference type="EMBL" id="KAF2703360.1"/>
    </source>
</evidence>
<dbReference type="InterPro" id="IPR036770">
    <property type="entry name" value="Ankyrin_rpt-contain_sf"/>
</dbReference>
<protein>
    <recommendedName>
        <fullName evidence="3">NACHT domain-containing protein</fullName>
    </recommendedName>
</protein>
<dbReference type="InterPro" id="IPR007111">
    <property type="entry name" value="NACHT_NTPase"/>
</dbReference>
<feature type="domain" description="NACHT" evidence="3">
    <location>
        <begin position="370"/>
        <end position="518"/>
    </location>
</feature>
<feature type="region of interest" description="Disordered" evidence="2">
    <location>
        <begin position="76"/>
        <end position="97"/>
    </location>
</feature>